<evidence type="ECO:0000313" key="3">
    <source>
        <dbReference type="Proteomes" id="UP001492380"/>
    </source>
</evidence>
<dbReference type="EMBL" id="JBBWRZ010000004">
    <property type="protein sequence ID" value="KAK8237733.1"/>
    <property type="molecule type" value="Genomic_DNA"/>
</dbReference>
<keyword evidence="3" id="KW-1185">Reference proteome</keyword>
<evidence type="ECO:0000313" key="2">
    <source>
        <dbReference type="EMBL" id="KAK8237733.1"/>
    </source>
</evidence>
<sequence>MRSGFPNFASHHAAAAPSEPFISCISPLRSITFHRLPAASDFGRDESSSPTFEGKQGSTSAFRVSVQHHVSQTGKYRTGDSLEQRASMSHVIQTPFLIKSYPSCPRITFPTSLRPPKVTPCLVAVMLLRSPTHVCSSRRAALQGPRQTRRCSRSPVCPRDKRRTAPGPDDLCNKNRAHGLAESSLDRHAGFPCKHVVCTYGLQTRSYSSAIRTRGRLISTELPVPNTYRPVYCQY</sequence>
<feature type="region of interest" description="Disordered" evidence="1">
    <location>
        <begin position="144"/>
        <end position="170"/>
    </location>
</feature>
<gene>
    <name evidence="2" type="ORF">HDK90DRAFT_202483</name>
</gene>
<reference evidence="2 3" key="1">
    <citation type="submission" date="2024-04" db="EMBL/GenBank/DDBJ databases">
        <title>Phyllosticta paracitricarpa is synonymous to the EU quarantine fungus P. citricarpa based on phylogenomic analyses.</title>
        <authorList>
            <consortium name="Lawrence Berkeley National Laboratory"/>
            <person name="Van Ingen-Buijs V.A."/>
            <person name="Van Westerhoven A.C."/>
            <person name="Haridas S."/>
            <person name="Skiadas P."/>
            <person name="Martin F."/>
            <person name="Groenewald J.Z."/>
            <person name="Crous P.W."/>
            <person name="Seidl M.F."/>
        </authorList>
    </citation>
    <scope>NUCLEOTIDE SEQUENCE [LARGE SCALE GENOMIC DNA]</scope>
    <source>
        <strain evidence="2 3">CBS 123374</strain>
    </source>
</reference>
<dbReference type="Proteomes" id="UP001492380">
    <property type="component" value="Unassembled WGS sequence"/>
</dbReference>
<proteinExistence type="predicted"/>
<evidence type="ECO:0000256" key="1">
    <source>
        <dbReference type="SAM" id="MobiDB-lite"/>
    </source>
</evidence>
<protein>
    <submittedName>
        <fullName evidence="2">Uncharacterized protein</fullName>
    </submittedName>
</protein>
<accession>A0ABR1YRW7</accession>
<organism evidence="2 3">
    <name type="scientific">Phyllosticta capitalensis</name>
    <dbReference type="NCBI Taxonomy" id="121624"/>
    <lineage>
        <taxon>Eukaryota</taxon>
        <taxon>Fungi</taxon>
        <taxon>Dikarya</taxon>
        <taxon>Ascomycota</taxon>
        <taxon>Pezizomycotina</taxon>
        <taxon>Dothideomycetes</taxon>
        <taxon>Dothideomycetes incertae sedis</taxon>
        <taxon>Botryosphaeriales</taxon>
        <taxon>Phyllostictaceae</taxon>
        <taxon>Phyllosticta</taxon>
    </lineage>
</organism>
<name>A0ABR1YRW7_9PEZI</name>
<comment type="caution">
    <text evidence="2">The sequence shown here is derived from an EMBL/GenBank/DDBJ whole genome shotgun (WGS) entry which is preliminary data.</text>
</comment>